<keyword evidence="6 7" id="KW-0804">Transcription</keyword>
<dbReference type="Pfam" id="PF02381">
    <property type="entry name" value="MraZ"/>
    <property type="match status" value="2"/>
</dbReference>
<dbReference type="InterPro" id="IPR003444">
    <property type="entry name" value="MraZ"/>
</dbReference>
<organism evidence="9 10">
    <name type="scientific">Polystyrenella longa</name>
    <dbReference type="NCBI Taxonomy" id="2528007"/>
    <lineage>
        <taxon>Bacteria</taxon>
        <taxon>Pseudomonadati</taxon>
        <taxon>Planctomycetota</taxon>
        <taxon>Planctomycetia</taxon>
        <taxon>Planctomycetales</taxon>
        <taxon>Planctomycetaceae</taxon>
        <taxon>Polystyrenella</taxon>
    </lineage>
</organism>
<protein>
    <recommendedName>
        <fullName evidence="1 7">Transcriptional regulator MraZ</fullName>
    </recommendedName>
</protein>
<dbReference type="Gene3D" id="3.40.1550.20">
    <property type="entry name" value="Transcriptional regulator MraZ domain"/>
    <property type="match status" value="1"/>
</dbReference>
<keyword evidence="5 7" id="KW-0238">DNA-binding</keyword>
<accession>A0A518CNQ1</accession>
<dbReference type="InterPro" id="IPR037914">
    <property type="entry name" value="SpoVT-AbrB_sf"/>
</dbReference>
<dbReference type="RefSeq" id="WP_144996088.1">
    <property type="nucleotide sequence ID" value="NZ_CP036281.1"/>
</dbReference>
<dbReference type="EMBL" id="CP036281">
    <property type="protein sequence ID" value="QDU80852.1"/>
    <property type="molecule type" value="Genomic_DNA"/>
</dbReference>
<evidence type="ECO:0000256" key="2">
    <source>
        <dbReference type="ARBA" id="ARBA00022490"/>
    </source>
</evidence>
<reference evidence="9 10" key="1">
    <citation type="submission" date="2019-02" db="EMBL/GenBank/DDBJ databases">
        <title>Deep-cultivation of Planctomycetes and their phenomic and genomic characterization uncovers novel biology.</title>
        <authorList>
            <person name="Wiegand S."/>
            <person name="Jogler M."/>
            <person name="Boedeker C."/>
            <person name="Pinto D."/>
            <person name="Vollmers J."/>
            <person name="Rivas-Marin E."/>
            <person name="Kohn T."/>
            <person name="Peeters S.H."/>
            <person name="Heuer A."/>
            <person name="Rast P."/>
            <person name="Oberbeckmann S."/>
            <person name="Bunk B."/>
            <person name="Jeske O."/>
            <person name="Meyerdierks A."/>
            <person name="Storesund J.E."/>
            <person name="Kallscheuer N."/>
            <person name="Luecker S."/>
            <person name="Lage O.M."/>
            <person name="Pohl T."/>
            <person name="Merkel B.J."/>
            <person name="Hornburger P."/>
            <person name="Mueller R.-W."/>
            <person name="Bruemmer F."/>
            <person name="Labrenz M."/>
            <person name="Spormann A.M."/>
            <person name="Op den Camp H."/>
            <person name="Overmann J."/>
            <person name="Amann R."/>
            <person name="Jetten M.S.M."/>
            <person name="Mascher T."/>
            <person name="Medema M.H."/>
            <person name="Devos D.P."/>
            <person name="Kaster A.-K."/>
            <person name="Ovreas L."/>
            <person name="Rohde M."/>
            <person name="Galperin M.Y."/>
            <person name="Jogler C."/>
        </authorList>
    </citation>
    <scope>NUCLEOTIDE SEQUENCE [LARGE SCALE GENOMIC DNA]</scope>
    <source>
        <strain evidence="9 10">Pla110</strain>
    </source>
</reference>
<comment type="subcellular location">
    <subcellularLocation>
        <location evidence="7">Cytoplasm</location>
        <location evidence="7">Nucleoid</location>
    </subcellularLocation>
</comment>
<dbReference type="HAMAP" id="MF_01008">
    <property type="entry name" value="MraZ"/>
    <property type="match status" value="1"/>
</dbReference>
<dbReference type="CDD" id="cd16321">
    <property type="entry name" value="MraZ_C"/>
    <property type="match status" value="1"/>
</dbReference>
<dbReference type="PANTHER" id="PTHR34701">
    <property type="entry name" value="TRANSCRIPTIONAL REGULATOR MRAZ"/>
    <property type="match status" value="1"/>
</dbReference>
<dbReference type="GO" id="GO:0003700">
    <property type="term" value="F:DNA-binding transcription factor activity"/>
    <property type="evidence" value="ECO:0007669"/>
    <property type="project" value="UniProtKB-UniRule"/>
</dbReference>
<dbReference type="AlphaFoldDB" id="A0A518CNQ1"/>
<evidence type="ECO:0000259" key="8">
    <source>
        <dbReference type="PROSITE" id="PS51740"/>
    </source>
</evidence>
<dbReference type="OrthoDB" id="9807753at2"/>
<dbReference type="CDD" id="cd16320">
    <property type="entry name" value="MraZ_N"/>
    <property type="match status" value="1"/>
</dbReference>
<dbReference type="InterPro" id="IPR035642">
    <property type="entry name" value="MraZ_N"/>
</dbReference>
<proteinExistence type="inferred from homology"/>
<sequence>MALTGSYGRSFDEKHRFALPKKFREILCPTESEIVIAPGTETSLSIYSLTEFERIGQKLTEKSTNRRETLTYLRIFYSQAEHLTLDSQGRVRLPERLVKFAQMKPKGELMLLGVHDHCEIWDRELWDQFLQRHAADFDDMATQAFE</sequence>
<name>A0A518CNQ1_9PLAN</name>
<keyword evidence="3" id="KW-0677">Repeat</keyword>
<dbReference type="InterPro" id="IPR007159">
    <property type="entry name" value="SpoVT-AbrB_dom"/>
</dbReference>
<dbReference type="InterPro" id="IPR020603">
    <property type="entry name" value="MraZ_dom"/>
</dbReference>
<keyword evidence="2 7" id="KW-0963">Cytoplasm</keyword>
<evidence type="ECO:0000256" key="3">
    <source>
        <dbReference type="ARBA" id="ARBA00022737"/>
    </source>
</evidence>
<comment type="subunit">
    <text evidence="7">Forms oligomers.</text>
</comment>
<keyword evidence="10" id="KW-1185">Reference proteome</keyword>
<dbReference type="InterPro" id="IPR035644">
    <property type="entry name" value="MraZ_C"/>
</dbReference>
<keyword evidence="4 7" id="KW-0805">Transcription regulation</keyword>
<dbReference type="GO" id="GO:0005737">
    <property type="term" value="C:cytoplasm"/>
    <property type="evidence" value="ECO:0007669"/>
    <property type="project" value="UniProtKB-UniRule"/>
</dbReference>
<evidence type="ECO:0000256" key="7">
    <source>
        <dbReference type="HAMAP-Rule" id="MF_01008"/>
    </source>
</evidence>
<evidence type="ECO:0000313" key="9">
    <source>
        <dbReference type="EMBL" id="QDU80852.1"/>
    </source>
</evidence>
<dbReference type="InterPro" id="IPR038619">
    <property type="entry name" value="MraZ_sf"/>
</dbReference>
<evidence type="ECO:0000313" key="10">
    <source>
        <dbReference type="Proteomes" id="UP000317178"/>
    </source>
</evidence>
<comment type="similarity">
    <text evidence="7">Belongs to the MraZ family.</text>
</comment>
<dbReference type="PANTHER" id="PTHR34701:SF1">
    <property type="entry name" value="TRANSCRIPTIONAL REGULATOR MRAZ"/>
    <property type="match status" value="1"/>
</dbReference>
<evidence type="ECO:0000256" key="1">
    <source>
        <dbReference type="ARBA" id="ARBA00013860"/>
    </source>
</evidence>
<evidence type="ECO:0000256" key="5">
    <source>
        <dbReference type="ARBA" id="ARBA00023125"/>
    </source>
</evidence>
<evidence type="ECO:0000256" key="4">
    <source>
        <dbReference type="ARBA" id="ARBA00023015"/>
    </source>
</evidence>
<dbReference type="GO" id="GO:2000143">
    <property type="term" value="P:negative regulation of DNA-templated transcription initiation"/>
    <property type="evidence" value="ECO:0007669"/>
    <property type="project" value="TreeGrafter"/>
</dbReference>
<dbReference type="KEGG" id="plon:Pla110_25880"/>
<dbReference type="SUPFAM" id="SSF89447">
    <property type="entry name" value="AbrB/MazE/MraZ-like"/>
    <property type="match status" value="1"/>
</dbReference>
<dbReference type="GO" id="GO:0009295">
    <property type="term" value="C:nucleoid"/>
    <property type="evidence" value="ECO:0007669"/>
    <property type="project" value="UniProtKB-SubCell"/>
</dbReference>
<gene>
    <name evidence="7 9" type="primary">mraZ</name>
    <name evidence="9" type="ORF">Pla110_25880</name>
</gene>
<feature type="domain" description="SpoVT-AbrB" evidence="8">
    <location>
        <begin position="80"/>
        <end position="125"/>
    </location>
</feature>
<dbReference type="PROSITE" id="PS51740">
    <property type="entry name" value="SPOVT_ABRB"/>
    <property type="match status" value="1"/>
</dbReference>
<dbReference type="GO" id="GO:0000976">
    <property type="term" value="F:transcription cis-regulatory region binding"/>
    <property type="evidence" value="ECO:0007669"/>
    <property type="project" value="TreeGrafter"/>
</dbReference>
<dbReference type="Proteomes" id="UP000317178">
    <property type="component" value="Chromosome"/>
</dbReference>
<evidence type="ECO:0000256" key="6">
    <source>
        <dbReference type="ARBA" id="ARBA00023163"/>
    </source>
</evidence>